<evidence type="ECO:0000256" key="1">
    <source>
        <dbReference type="SAM" id="MobiDB-lite"/>
    </source>
</evidence>
<organism evidence="2 3">
    <name type="scientific">Lentinula lateritia</name>
    <dbReference type="NCBI Taxonomy" id="40482"/>
    <lineage>
        <taxon>Eukaryota</taxon>
        <taxon>Fungi</taxon>
        <taxon>Dikarya</taxon>
        <taxon>Basidiomycota</taxon>
        <taxon>Agaricomycotina</taxon>
        <taxon>Agaricomycetes</taxon>
        <taxon>Agaricomycetidae</taxon>
        <taxon>Agaricales</taxon>
        <taxon>Marasmiineae</taxon>
        <taxon>Omphalotaceae</taxon>
        <taxon>Lentinula</taxon>
    </lineage>
</organism>
<reference evidence="2" key="1">
    <citation type="submission" date="2022-08" db="EMBL/GenBank/DDBJ databases">
        <authorList>
            <consortium name="DOE Joint Genome Institute"/>
            <person name="Min B."/>
            <person name="Riley R."/>
            <person name="Sierra-Patev S."/>
            <person name="Naranjo-Ortiz M."/>
            <person name="Looney B."/>
            <person name="Konkel Z."/>
            <person name="Slot J.C."/>
            <person name="Sakamoto Y."/>
            <person name="Steenwyk J.L."/>
            <person name="Rokas A."/>
            <person name="Carro J."/>
            <person name="Camarero S."/>
            <person name="Ferreira P."/>
            <person name="Molpeceres G."/>
            <person name="Ruiz-Duenas F.J."/>
            <person name="Serrano A."/>
            <person name="Henrissat B."/>
            <person name="Drula E."/>
            <person name="Hughes K.W."/>
            <person name="Mata J.L."/>
            <person name="Ishikawa N.K."/>
            <person name="Vargas-Isla R."/>
            <person name="Ushijima S."/>
            <person name="Smith C.A."/>
            <person name="Ahrendt S."/>
            <person name="Andreopoulos W."/>
            <person name="He G."/>
            <person name="Labutti K."/>
            <person name="Lipzen A."/>
            <person name="Ng V."/>
            <person name="Sandor L."/>
            <person name="Barry K."/>
            <person name="Martinez A.T."/>
            <person name="Xiao Y."/>
            <person name="Gibbons J.G."/>
            <person name="Terashima K."/>
            <person name="Hibbett D.S."/>
            <person name="Grigoriev I.V."/>
        </authorList>
    </citation>
    <scope>NUCLEOTIDE SEQUENCE</scope>
    <source>
        <strain evidence="2">Sp2 HRB7682 ss15</strain>
    </source>
</reference>
<evidence type="ECO:0000313" key="2">
    <source>
        <dbReference type="EMBL" id="KAJ4487200.1"/>
    </source>
</evidence>
<dbReference type="Proteomes" id="UP001150238">
    <property type="component" value="Unassembled WGS sequence"/>
</dbReference>
<comment type="caution">
    <text evidence="2">The sequence shown here is derived from an EMBL/GenBank/DDBJ whole genome shotgun (WGS) entry which is preliminary data.</text>
</comment>
<gene>
    <name evidence="2" type="ORF">C8J55DRAFT_507253</name>
</gene>
<name>A0A9W9DVK2_9AGAR</name>
<dbReference type="AlphaFoldDB" id="A0A9W9DVK2"/>
<feature type="compositionally biased region" description="Polar residues" evidence="1">
    <location>
        <begin position="103"/>
        <end position="118"/>
    </location>
</feature>
<dbReference type="EMBL" id="JANVFS010000009">
    <property type="protein sequence ID" value="KAJ4487200.1"/>
    <property type="molecule type" value="Genomic_DNA"/>
</dbReference>
<reference evidence="2" key="2">
    <citation type="journal article" date="2023" name="Proc. Natl. Acad. Sci. U.S.A.">
        <title>A global phylogenomic analysis of the shiitake genus Lentinula.</title>
        <authorList>
            <person name="Sierra-Patev S."/>
            <person name="Min B."/>
            <person name="Naranjo-Ortiz M."/>
            <person name="Looney B."/>
            <person name="Konkel Z."/>
            <person name="Slot J.C."/>
            <person name="Sakamoto Y."/>
            <person name="Steenwyk J.L."/>
            <person name="Rokas A."/>
            <person name="Carro J."/>
            <person name="Camarero S."/>
            <person name="Ferreira P."/>
            <person name="Molpeceres G."/>
            <person name="Ruiz-Duenas F.J."/>
            <person name="Serrano A."/>
            <person name="Henrissat B."/>
            <person name="Drula E."/>
            <person name="Hughes K.W."/>
            <person name="Mata J.L."/>
            <person name="Ishikawa N.K."/>
            <person name="Vargas-Isla R."/>
            <person name="Ushijima S."/>
            <person name="Smith C.A."/>
            <person name="Donoghue J."/>
            <person name="Ahrendt S."/>
            <person name="Andreopoulos W."/>
            <person name="He G."/>
            <person name="LaButti K."/>
            <person name="Lipzen A."/>
            <person name="Ng V."/>
            <person name="Riley R."/>
            <person name="Sandor L."/>
            <person name="Barry K."/>
            <person name="Martinez A.T."/>
            <person name="Xiao Y."/>
            <person name="Gibbons J.G."/>
            <person name="Terashima K."/>
            <person name="Grigoriev I.V."/>
            <person name="Hibbett D."/>
        </authorList>
    </citation>
    <scope>NUCLEOTIDE SEQUENCE</scope>
    <source>
        <strain evidence="2">Sp2 HRB7682 ss15</strain>
    </source>
</reference>
<protein>
    <submittedName>
        <fullName evidence="2">Uncharacterized protein</fullName>
    </submittedName>
</protein>
<evidence type="ECO:0000313" key="3">
    <source>
        <dbReference type="Proteomes" id="UP001150238"/>
    </source>
</evidence>
<sequence length="269" mass="29927">MSVSQSLHHLALGQDLRRAESLLALDATFAQVEDPAESLRTSIDKDTEAIIARILEQEAPAFGFNSTDIQQLLLPQSVVSVTGDSESHAINQYGNVMRRSRLPLNNTESPSASATHQAQRVIKKKPLQLQNGSRSRDNKENIPPRVFRKKLVVQTSSKARSTSFVTKRQQGDDLGLWTEKCRADAPTLDDANDQKIEQEYQVPPSALFPNPEFTSGWERDIAMVDVDMTVEDVLTTSTHFVSLPRAGPVFPRSSSYSNAIKSSENYFVR</sequence>
<proteinExistence type="predicted"/>
<feature type="region of interest" description="Disordered" evidence="1">
    <location>
        <begin position="102"/>
        <end position="146"/>
    </location>
</feature>
<accession>A0A9W9DVK2</accession>